<dbReference type="EMBL" id="AP024749">
    <property type="protein sequence ID" value="BCY29051.1"/>
    <property type="molecule type" value="Genomic_DNA"/>
</dbReference>
<reference evidence="8 9" key="1">
    <citation type="submission" date="2021-06" db="EMBL/GenBank/DDBJ databases">
        <title>Whole genome sequences of Flavobacterium sp. KK2020170 and assembly.</title>
        <authorList>
            <person name="Kitahara K."/>
            <person name="Miyoshi S."/>
            <person name="Uesaka K."/>
        </authorList>
    </citation>
    <scope>NUCLEOTIDE SEQUENCE [LARGE SCALE GENOMIC DNA]</scope>
    <source>
        <strain evidence="8 9">KK2020170</strain>
    </source>
</reference>
<evidence type="ECO:0000256" key="3">
    <source>
        <dbReference type="ARBA" id="ARBA00022679"/>
    </source>
</evidence>
<gene>
    <name evidence="8" type="ORF">KK2020170_19190</name>
</gene>
<evidence type="ECO:0000256" key="5">
    <source>
        <dbReference type="ARBA" id="ARBA00022989"/>
    </source>
</evidence>
<evidence type="ECO:0000256" key="4">
    <source>
        <dbReference type="ARBA" id="ARBA00022692"/>
    </source>
</evidence>
<dbReference type="InterPro" id="IPR001640">
    <property type="entry name" value="Lgt"/>
</dbReference>
<feature type="transmembrane region" description="Helical" evidence="7">
    <location>
        <begin position="49"/>
        <end position="69"/>
    </location>
</feature>
<protein>
    <recommendedName>
        <fullName evidence="10">Prolipoprotein diacylglyceryltransferase</fullName>
    </recommendedName>
</protein>
<keyword evidence="5 7" id="KW-1133">Transmembrane helix</keyword>
<keyword evidence="3" id="KW-0808">Transferase</keyword>
<feature type="transmembrane region" description="Helical" evidence="7">
    <location>
        <begin position="14"/>
        <end position="33"/>
    </location>
</feature>
<organism evidence="8 9">
    <name type="scientific">Flavobacterium okayamense</name>
    <dbReference type="NCBI Taxonomy" id="2830782"/>
    <lineage>
        <taxon>Bacteria</taxon>
        <taxon>Pseudomonadati</taxon>
        <taxon>Bacteroidota</taxon>
        <taxon>Flavobacteriia</taxon>
        <taxon>Flavobacteriales</taxon>
        <taxon>Flavobacteriaceae</taxon>
        <taxon>Flavobacterium</taxon>
    </lineage>
</organism>
<evidence type="ECO:0000256" key="6">
    <source>
        <dbReference type="ARBA" id="ARBA00023136"/>
    </source>
</evidence>
<dbReference type="PANTHER" id="PTHR30589:SF0">
    <property type="entry name" value="PHOSPHATIDYLGLYCEROL--PROLIPOPROTEIN DIACYLGLYCERYL TRANSFERASE"/>
    <property type="match status" value="1"/>
</dbReference>
<keyword evidence="6 7" id="KW-0472">Membrane</keyword>
<dbReference type="RefSeq" id="WP_221258150.1">
    <property type="nucleotide sequence ID" value="NZ_AP024749.1"/>
</dbReference>
<name>A0ABN6I1Q0_9FLAO</name>
<sequence length="247" mass="28787">MQFPYYFSLFGEKIYFHFIFETLAFIVGIRVYYHLRRKKNDLISDENRLWILIGATLGALIGSRFIALLETPSILSEQTFLNIYKSKTVAGGFLGGLFGVELIKKIIGEKKSSGDLYVLPIIIALFIGRIGCFSMGIAEPTFGVETTFFTGINLGDGKLRHPVSLYEMIYMILLFILFIKLKRNDFVNGDNFKLFMILYFIYRFLVEFIKPYESIFLGLSIIQWSSIFIFIYYHKFIYKLFFKTDYA</sequence>
<evidence type="ECO:0008006" key="10">
    <source>
        <dbReference type="Google" id="ProtNLM"/>
    </source>
</evidence>
<dbReference type="PANTHER" id="PTHR30589">
    <property type="entry name" value="PROLIPOPROTEIN DIACYLGLYCERYL TRANSFERASE"/>
    <property type="match status" value="1"/>
</dbReference>
<comment type="similarity">
    <text evidence="1">Belongs to the Lgt family.</text>
</comment>
<keyword evidence="2" id="KW-1003">Cell membrane</keyword>
<evidence type="ECO:0000256" key="1">
    <source>
        <dbReference type="ARBA" id="ARBA00007150"/>
    </source>
</evidence>
<evidence type="ECO:0000313" key="9">
    <source>
        <dbReference type="Proteomes" id="UP000825258"/>
    </source>
</evidence>
<keyword evidence="9" id="KW-1185">Reference proteome</keyword>
<feature type="transmembrane region" description="Helical" evidence="7">
    <location>
        <begin position="116"/>
        <end position="138"/>
    </location>
</feature>
<dbReference type="Pfam" id="PF01790">
    <property type="entry name" value="LGT"/>
    <property type="match status" value="1"/>
</dbReference>
<evidence type="ECO:0000256" key="2">
    <source>
        <dbReference type="ARBA" id="ARBA00022475"/>
    </source>
</evidence>
<keyword evidence="4 7" id="KW-0812">Transmembrane</keyword>
<feature type="transmembrane region" description="Helical" evidence="7">
    <location>
        <begin position="215"/>
        <end position="233"/>
    </location>
</feature>
<dbReference type="Proteomes" id="UP000825258">
    <property type="component" value="Chromosome"/>
</dbReference>
<proteinExistence type="inferred from homology"/>
<evidence type="ECO:0000313" key="8">
    <source>
        <dbReference type="EMBL" id="BCY29051.1"/>
    </source>
</evidence>
<feature type="transmembrane region" description="Helical" evidence="7">
    <location>
        <begin position="89"/>
        <end position="107"/>
    </location>
</feature>
<evidence type="ECO:0000256" key="7">
    <source>
        <dbReference type="SAM" id="Phobius"/>
    </source>
</evidence>
<accession>A0ABN6I1Q0</accession>
<feature type="transmembrane region" description="Helical" evidence="7">
    <location>
        <begin position="163"/>
        <end position="179"/>
    </location>
</feature>
<feature type="transmembrane region" description="Helical" evidence="7">
    <location>
        <begin position="191"/>
        <end position="209"/>
    </location>
</feature>